<feature type="region of interest" description="Disordered" evidence="1">
    <location>
        <begin position="1"/>
        <end position="42"/>
    </location>
</feature>
<reference evidence="2 3" key="1">
    <citation type="submission" date="2018-02" db="EMBL/GenBank/DDBJ databases">
        <title>Genome sequence of the basidiomycete white-rot fungus Phlebia centrifuga.</title>
        <authorList>
            <person name="Granchi Z."/>
            <person name="Peng M."/>
            <person name="de Vries R.P."/>
            <person name="Hilden K."/>
            <person name="Makela M.R."/>
            <person name="Grigoriev I."/>
            <person name="Riley R."/>
        </authorList>
    </citation>
    <scope>NUCLEOTIDE SEQUENCE [LARGE SCALE GENOMIC DNA]</scope>
    <source>
        <strain evidence="2 3">FBCC195</strain>
    </source>
</reference>
<gene>
    <name evidence="2" type="ORF">PHLCEN_2v8160</name>
</gene>
<dbReference type="EMBL" id="MLYV02000833">
    <property type="protein sequence ID" value="PSR76846.1"/>
    <property type="molecule type" value="Genomic_DNA"/>
</dbReference>
<evidence type="ECO:0000313" key="3">
    <source>
        <dbReference type="Proteomes" id="UP000186601"/>
    </source>
</evidence>
<sequence>MPGRPTTTPAYIMKHGLLKPSTSGNSRSYFRKSNPPTSKFDPRRSVMRHVHFFASHLNPDRRIAAISMPLRNAS</sequence>
<name>A0A2R6NUG2_9APHY</name>
<dbReference type="Proteomes" id="UP000186601">
    <property type="component" value="Unassembled WGS sequence"/>
</dbReference>
<protein>
    <submittedName>
        <fullName evidence="2">Uncharacterized protein</fullName>
    </submittedName>
</protein>
<evidence type="ECO:0000313" key="2">
    <source>
        <dbReference type="EMBL" id="PSR76846.1"/>
    </source>
</evidence>
<accession>A0A2R6NUG2</accession>
<comment type="caution">
    <text evidence="2">The sequence shown here is derived from an EMBL/GenBank/DDBJ whole genome shotgun (WGS) entry which is preliminary data.</text>
</comment>
<dbReference type="AlphaFoldDB" id="A0A2R6NUG2"/>
<keyword evidence="3" id="KW-1185">Reference proteome</keyword>
<organism evidence="2 3">
    <name type="scientific">Hermanssonia centrifuga</name>
    <dbReference type="NCBI Taxonomy" id="98765"/>
    <lineage>
        <taxon>Eukaryota</taxon>
        <taxon>Fungi</taxon>
        <taxon>Dikarya</taxon>
        <taxon>Basidiomycota</taxon>
        <taxon>Agaricomycotina</taxon>
        <taxon>Agaricomycetes</taxon>
        <taxon>Polyporales</taxon>
        <taxon>Meruliaceae</taxon>
        <taxon>Hermanssonia</taxon>
    </lineage>
</organism>
<proteinExistence type="predicted"/>
<evidence type="ECO:0000256" key="1">
    <source>
        <dbReference type="SAM" id="MobiDB-lite"/>
    </source>
</evidence>